<keyword evidence="10 13" id="KW-1133">Transmembrane helix</keyword>
<organism evidence="14 15">
    <name type="scientific">Beijerinckia indica subsp. indica (strain ATCC 9039 / DSM 1715 / NCIMB 8712)</name>
    <dbReference type="NCBI Taxonomy" id="395963"/>
    <lineage>
        <taxon>Bacteria</taxon>
        <taxon>Pseudomonadati</taxon>
        <taxon>Pseudomonadota</taxon>
        <taxon>Alphaproteobacteria</taxon>
        <taxon>Hyphomicrobiales</taxon>
        <taxon>Beijerinckiaceae</taxon>
        <taxon>Beijerinckia</taxon>
    </lineage>
</organism>
<evidence type="ECO:0000256" key="10">
    <source>
        <dbReference type="ARBA" id="ARBA00022989"/>
    </source>
</evidence>
<sequence length="111" mass="12011">MITPAFAQSAGGAAGASDIILQVAPFGLILIIMYFLIIRPQQKRAKEHADLLKNIRRGDMVVMTGGLIGKVSKISDEAEVELEIAPNVKVRVVRTMIAEVRSKGEPVKDQA</sequence>
<comment type="subcellular location">
    <subcellularLocation>
        <location evidence="2">Cell membrane</location>
        <topology evidence="2">Single-pass membrane protein</topology>
    </subcellularLocation>
</comment>
<dbReference type="PRINTS" id="PR01853">
    <property type="entry name" value="YAJCTRNLCASE"/>
</dbReference>
<evidence type="ECO:0000256" key="9">
    <source>
        <dbReference type="ARBA" id="ARBA00022927"/>
    </source>
</evidence>
<dbReference type="GO" id="GO:0015031">
    <property type="term" value="P:protein transport"/>
    <property type="evidence" value="ECO:0007669"/>
    <property type="project" value="UniProtKB-KW"/>
</dbReference>
<name>B2II60_BEII9</name>
<keyword evidence="12 13" id="KW-0472">Membrane</keyword>
<dbReference type="STRING" id="395963.Bind_1000"/>
<reference evidence="14 15" key="2">
    <citation type="journal article" date="2010" name="J. Bacteriol.">
        <title>Complete genome sequence of Beijerinckia indica subsp. indica.</title>
        <authorList>
            <person name="Tamas I."/>
            <person name="Dedysh S.N."/>
            <person name="Liesack W."/>
            <person name="Stott M.B."/>
            <person name="Alam M."/>
            <person name="Murrell J.C."/>
            <person name="Dunfield P.F."/>
        </authorList>
    </citation>
    <scope>NUCLEOTIDE SEQUENCE [LARGE SCALE GENOMIC DNA]</scope>
    <source>
        <strain evidence="15">ATCC 9039 / DSM 1715 / NCIMB 8712</strain>
    </source>
</reference>
<dbReference type="PANTHER" id="PTHR33909">
    <property type="entry name" value="SEC TRANSLOCON ACCESSORY COMPLEX SUBUNIT YAJC"/>
    <property type="match status" value="1"/>
</dbReference>
<evidence type="ECO:0000256" key="2">
    <source>
        <dbReference type="ARBA" id="ARBA00004162"/>
    </source>
</evidence>
<proteinExistence type="inferred from homology"/>
<evidence type="ECO:0000256" key="11">
    <source>
        <dbReference type="ARBA" id="ARBA00023010"/>
    </source>
</evidence>
<evidence type="ECO:0000256" key="13">
    <source>
        <dbReference type="SAM" id="Phobius"/>
    </source>
</evidence>
<comment type="similarity">
    <text evidence="3">Belongs to the YajC family.</text>
</comment>
<keyword evidence="11" id="KW-0811">Translocation</keyword>
<dbReference type="EMBL" id="CP001016">
    <property type="protein sequence ID" value="ACB94643.1"/>
    <property type="molecule type" value="Genomic_DNA"/>
</dbReference>
<evidence type="ECO:0000256" key="6">
    <source>
        <dbReference type="ARBA" id="ARBA00022448"/>
    </source>
</evidence>
<comment type="subunit">
    <text evidence="4">Part of the SecDF-YidC-YajC translocase complex. The SecDF-YidC-YajC translocase forms a supercomplex with SecYEG, called the holo-translocon (HTL).</text>
</comment>
<dbReference type="KEGG" id="bid:Bind_1000"/>
<dbReference type="Pfam" id="PF02699">
    <property type="entry name" value="YajC"/>
    <property type="match status" value="1"/>
</dbReference>
<dbReference type="GO" id="GO:0005886">
    <property type="term" value="C:plasma membrane"/>
    <property type="evidence" value="ECO:0007669"/>
    <property type="project" value="UniProtKB-SubCell"/>
</dbReference>
<accession>B2II60</accession>
<evidence type="ECO:0000256" key="12">
    <source>
        <dbReference type="ARBA" id="ARBA00023136"/>
    </source>
</evidence>
<dbReference type="HOGENOM" id="CLU_116157_2_0_5"/>
<evidence type="ECO:0000256" key="8">
    <source>
        <dbReference type="ARBA" id="ARBA00022692"/>
    </source>
</evidence>
<evidence type="ECO:0000256" key="3">
    <source>
        <dbReference type="ARBA" id="ARBA00006742"/>
    </source>
</evidence>
<protein>
    <recommendedName>
        <fullName evidence="5">Sec translocon accessory complex subunit YajC</fullName>
    </recommendedName>
</protein>
<evidence type="ECO:0000256" key="7">
    <source>
        <dbReference type="ARBA" id="ARBA00022475"/>
    </source>
</evidence>
<dbReference type="RefSeq" id="WP_012384000.1">
    <property type="nucleotide sequence ID" value="NC_010581.1"/>
</dbReference>
<keyword evidence="6" id="KW-0813">Transport</keyword>
<dbReference type="NCBIfam" id="TIGR00739">
    <property type="entry name" value="yajC"/>
    <property type="match status" value="1"/>
</dbReference>
<evidence type="ECO:0000256" key="1">
    <source>
        <dbReference type="ARBA" id="ARBA00002061"/>
    </source>
</evidence>
<dbReference type="InterPro" id="IPR003849">
    <property type="entry name" value="Preprotein_translocase_YajC"/>
</dbReference>
<evidence type="ECO:0000313" key="15">
    <source>
        <dbReference type="Proteomes" id="UP000001695"/>
    </source>
</evidence>
<dbReference type="AlphaFoldDB" id="B2II60"/>
<dbReference type="OrthoDB" id="9811406at2"/>
<evidence type="ECO:0000256" key="4">
    <source>
        <dbReference type="ARBA" id="ARBA00011718"/>
    </source>
</evidence>
<keyword evidence="8 13" id="KW-0812">Transmembrane</keyword>
<gene>
    <name evidence="14" type="ordered locus">Bind_1000</name>
</gene>
<dbReference type="eggNOG" id="COG1862">
    <property type="taxonomic scope" value="Bacteria"/>
</dbReference>
<keyword evidence="9" id="KW-0653">Protein transport</keyword>
<keyword evidence="15" id="KW-1185">Reference proteome</keyword>
<dbReference type="Proteomes" id="UP000001695">
    <property type="component" value="Chromosome"/>
</dbReference>
<comment type="function">
    <text evidence="1">The SecYEG-SecDF-YajC-YidC holo-translocon (HTL) protein secretase/insertase is a supercomplex required for protein secretion, insertion of proteins into membranes, and assembly of membrane protein complexes. While the SecYEG complex is essential for assembly of a number of proteins and complexes, the SecDF-YajC-YidC subcomplex facilitates these functions.</text>
</comment>
<feature type="transmembrane region" description="Helical" evidence="13">
    <location>
        <begin position="19"/>
        <end position="38"/>
    </location>
</feature>
<dbReference type="SMART" id="SM01323">
    <property type="entry name" value="YajC"/>
    <property type="match status" value="1"/>
</dbReference>
<dbReference type="PANTHER" id="PTHR33909:SF1">
    <property type="entry name" value="SEC TRANSLOCON ACCESSORY COMPLEX SUBUNIT YAJC"/>
    <property type="match status" value="1"/>
</dbReference>
<reference evidence="15" key="1">
    <citation type="submission" date="2008-03" db="EMBL/GenBank/DDBJ databases">
        <title>Complete sequence of chromosome of Beijerinckia indica subsp. indica ATCC 9039.</title>
        <authorList>
            <consortium name="US DOE Joint Genome Institute"/>
            <person name="Copeland A."/>
            <person name="Lucas S."/>
            <person name="Lapidus A."/>
            <person name="Glavina del Rio T."/>
            <person name="Dalin E."/>
            <person name="Tice H."/>
            <person name="Bruce D."/>
            <person name="Goodwin L."/>
            <person name="Pitluck S."/>
            <person name="LaButti K."/>
            <person name="Schmutz J."/>
            <person name="Larimer F."/>
            <person name="Land M."/>
            <person name="Hauser L."/>
            <person name="Kyrpides N."/>
            <person name="Mikhailova N."/>
            <person name="Dunfield P.F."/>
            <person name="Dedysh S.N."/>
            <person name="Liesack W."/>
            <person name="Saw J.H."/>
            <person name="Alam M."/>
            <person name="Chen Y."/>
            <person name="Murrell J.C."/>
            <person name="Richardson P."/>
        </authorList>
    </citation>
    <scope>NUCLEOTIDE SEQUENCE [LARGE SCALE GENOMIC DNA]</scope>
    <source>
        <strain evidence="15">ATCC 9039 / DSM 1715 / NCIMB 8712</strain>
    </source>
</reference>
<keyword evidence="7" id="KW-1003">Cell membrane</keyword>
<evidence type="ECO:0000313" key="14">
    <source>
        <dbReference type="EMBL" id="ACB94643.1"/>
    </source>
</evidence>
<evidence type="ECO:0000256" key="5">
    <source>
        <dbReference type="ARBA" id="ARBA00014962"/>
    </source>
</evidence>